<dbReference type="InterPro" id="IPR005805">
    <property type="entry name" value="Rieske_Fe-S_prot_C"/>
</dbReference>
<sequence length="517" mass="58806">MTNHNQLTDSPEPYWRDSVQFEKYPKLKETSRAEVGIVGGGITGLTAAYLLAQENIKVILIDSGSILNGTTGHTTAKITAQHGLIYDELIQNFGEENAKLYYQAQIEAKQMIEGNISTHDIDCDYRNEDAYIYTNKNSYIRKLELEKKAYDQLGIEGELTTKIPLNIPFKKALKMKNQAMFHPLKYLRKLVDECVKMGVQIFEQTTATDVEYNKKPTIVTRDGARIICDYVVEASQFPFYDGQGFYPTRMYAERAYVIAVKSFLTYPGGIYINAESPTRSIRSTSLNGEDLWLIGGENHKTGQGKSTTKHYQALYDYANKYFNVSDYMYRWSAQDLTTLDKIPYIGSITKTQSNVFVATGFRKWGMTNGTIAAKVITDYILNRKNPYMELFTPSRFQINPSLKQFTAVNFDVAKHLIKGKLENTKDIQSIENLTPGNALVTRINGNRTGVFMDENHKVYMLDTTCTHLRCEVEWNSGDQTWDCPCHGSRFSYTGEVITGPATRPLDQTIIDDFKKEK</sequence>
<dbReference type="GO" id="GO:0016020">
    <property type="term" value="C:membrane"/>
    <property type="evidence" value="ECO:0007669"/>
    <property type="project" value="InterPro"/>
</dbReference>
<evidence type="ECO:0000256" key="1">
    <source>
        <dbReference type="ARBA" id="ARBA00022714"/>
    </source>
</evidence>
<name>A0A5C8P2J7_9BACI</name>
<dbReference type="PANTHER" id="PTHR13847">
    <property type="entry name" value="SARCOSINE DEHYDROGENASE-RELATED"/>
    <property type="match status" value="1"/>
</dbReference>
<dbReference type="SUPFAM" id="SSF51905">
    <property type="entry name" value="FAD/NAD(P)-binding domain"/>
    <property type="match status" value="1"/>
</dbReference>
<dbReference type="GO" id="GO:0016705">
    <property type="term" value="F:oxidoreductase activity, acting on paired donors, with incorporation or reduction of molecular oxygen"/>
    <property type="evidence" value="ECO:0007669"/>
    <property type="project" value="UniProtKB-ARBA"/>
</dbReference>
<evidence type="ECO:0000313" key="7">
    <source>
        <dbReference type="EMBL" id="TXL67801.1"/>
    </source>
</evidence>
<keyword evidence="1" id="KW-0001">2Fe-2S</keyword>
<dbReference type="InterPro" id="IPR036922">
    <property type="entry name" value="Rieske_2Fe-2S_sf"/>
</dbReference>
<evidence type="ECO:0000256" key="5">
    <source>
        <dbReference type="ARBA" id="ARBA00023157"/>
    </source>
</evidence>
<comment type="caution">
    <text evidence="7">The sequence shown here is derived from an EMBL/GenBank/DDBJ whole genome shotgun (WGS) entry which is preliminary data.</text>
</comment>
<dbReference type="OrthoDB" id="9767869at2"/>
<keyword evidence="4" id="KW-0411">Iron-sulfur</keyword>
<dbReference type="InterPro" id="IPR006076">
    <property type="entry name" value="FAD-dep_OxRdtase"/>
</dbReference>
<dbReference type="Proteomes" id="UP000321574">
    <property type="component" value="Unassembled WGS sequence"/>
</dbReference>
<reference evidence="7 8" key="1">
    <citation type="submission" date="2019-06" db="EMBL/GenBank/DDBJ databases">
        <title>Cerasibacillus sp. nov., isolated from maize field.</title>
        <authorList>
            <person name="Lin S.-Y."/>
            <person name="Tsai C.-F."/>
            <person name="Young C.-C."/>
        </authorList>
    </citation>
    <scope>NUCLEOTIDE SEQUENCE [LARGE SCALE GENOMIC DNA]</scope>
    <source>
        <strain evidence="7 8">CC-CFT480</strain>
    </source>
</reference>
<dbReference type="Pfam" id="PF01266">
    <property type="entry name" value="DAO"/>
    <property type="match status" value="1"/>
</dbReference>
<gene>
    <name evidence="7" type="ORF">FHP05_01920</name>
</gene>
<dbReference type="GO" id="GO:0051537">
    <property type="term" value="F:2 iron, 2 sulfur cluster binding"/>
    <property type="evidence" value="ECO:0007669"/>
    <property type="project" value="UniProtKB-KW"/>
</dbReference>
<feature type="domain" description="Rieske" evidence="6">
    <location>
        <begin position="425"/>
        <end position="507"/>
    </location>
</feature>
<dbReference type="CDD" id="cd03477">
    <property type="entry name" value="Rieske_YhfW_C"/>
    <property type="match status" value="1"/>
</dbReference>
<keyword evidence="2" id="KW-0479">Metal-binding</keyword>
<dbReference type="PROSITE" id="PS51296">
    <property type="entry name" value="RIESKE"/>
    <property type="match status" value="1"/>
</dbReference>
<dbReference type="PANTHER" id="PTHR13847:SF274">
    <property type="entry name" value="RIESKE 2FE-2S IRON-SULFUR PROTEIN YHFW-RELATED"/>
    <property type="match status" value="1"/>
</dbReference>
<keyword evidence="5" id="KW-1015">Disulfide bond</keyword>
<dbReference type="RefSeq" id="WP_147665538.1">
    <property type="nucleotide sequence ID" value="NZ_VDUW01000001.1"/>
</dbReference>
<dbReference type="Gene3D" id="2.102.10.10">
    <property type="entry name" value="Rieske [2Fe-2S] iron-sulphur domain"/>
    <property type="match status" value="1"/>
</dbReference>
<protein>
    <submittedName>
        <fullName evidence="7">FAD-dependent oxidoreductase</fullName>
    </submittedName>
</protein>
<accession>A0A5C8P2J7</accession>
<evidence type="ECO:0000259" key="6">
    <source>
        <dbReference type="PROSITE" id="PS51296"/>
    </source>
</evidence>
<evidence type="ECO:0000256" key="2">
    <source>
        <dbReference type="ARBA" id="ARBA00022723"/>
    </source>
</evidence>
<dbReference type="Gene3D" id="3.30.9.10">
    <property type="entry name" value="D-Amino Acid Oxidase, subunit A, domain 2"/>
    <property type="match status" value="1"/>
</dbReference>
<dbReference type="InterPro" id="IPR036188">
    <property type="entry name" value="FAD/NAD-bd_sf"/>
</dbReference>
<dbReference type="GO" id="GO:0046872">
    <property type="term" value="F:metal ion binding"/>
    <property type="evidence" value="ECO:0007669"/>
    <property type="project" value="UniProtKB-KW"/>
</dbReference>
<keyword evidence="3" id="KW-0408">Iron</keyword>
<evidence type="ECO:0000256" key="4">
    <source>
        <dbReference type="ARBA" id="ARBA00023014"/>
    </source>
</evidence>
<dbReference type="InterPro" id="IPR017941">
    <property type="entry name" value="Rieske_2Fe-2S"/>
</dbReference>
<dbReference type="AlphaFoldDB" id="A0A5C8P2J7"/>
<evidence type="ECO:0000313" key="8">
    <source>
        <dbReference type="Proteomes" id="UP000321574"/>
    </source>
</evidence>
<dbReference type="GO" id="GO:0005737">
    <property type="term" value="C:cytoplasm"/>
    <property type="evidence" value="ECO:0007669"/>
    <property type="project" value="TreeGrafter"/>
</dbReference>
<dbReference type="EMBL" id="VDUW01000001">
    <property type="protein sequence ID" value="TXL67801.1"/>
    <property type="molecule type" value="Genomic_DNA"/>
</dbReference>
<dbReference type="GO" id="GO:0004497">
    <property type="term" value="F:monooxygenase activity"/>
    <property type="evidence" value="ECO:0007669"/>
    <property type="project" value="UniProtKB-ARBA"/>
</dbReference>
<evidence type="ECO:0000256" key="3">
    <source>
        <dbReference type="ARBA" id="ARBA00023004"/>
    </source>
</evidence>
<dbReference type="InterPro" id="IPR038010">
    <property type="entry name" value="YhfW_C"/>
</dbReference>
<proteinExistence type="predicted"/>
<organism evidence="7 8">
    <name type="scientific">Cerasibacillus terrae</name>
    <dbReference type="NCBI Taxonomy" id="2498845"/>
    <lineage>
        <taxon>Bacteria</taxon>
        <taxon>Bacillati</taxon>
        <taxon>Bacillota</taxon>
        <taxon>Bacilli</taxon>
        <taxon>Bacillales</taxon>
        <taxon>Bacillaceae</taxon>
        <taxon>Cerasibacillus</taxon>
    </lineage>
</organism>
<keyword evidence="8" id="KW-1185">Reference proteome</keyword>
<dbReference type="PRINTS" id="PR00162">
    <property type="entry name" value="RIESKE"/>
</dbReference>
<dbReference type="Gene3D" id="3.50.50.60">
    <property type="entry name" value="FAD/NAD(P)-binding domain"/>
    <property type="match status" value="1"/>
</dbReference>
<dbReference type="Pfam" id="PF00355">
    <property type="entry name" value="Rieske"/>
    <property type="match status" value="1"/>
</dbReference>
<dbReference type="SUPFAM" id="SSF50022">
    <property type="entry name" value="ISP domain"/>
    <property type="match status" value="1"/>
</dbReference>